<dbReference type="EMBL" id="VYZN01000044">
    <property type="protein sequence ID" value="KAE9529801.1"/>
    <property type="molecule type" value="Genomic_DNA"/>
</dbReference>
<sequence length="260" mass="30180">MYQANFKHRSIIVQTLRLSVIILLDVTHETLMIMRAPSSILSCRQSTTGGFRTPRDVYHIDFASLKLVKLKPPSMMKIEVIFLIEQCHLKQKKILQSNLEKQYSSFYSKFKSHSIGFNIRYVVMLPLKQQMRMSTTTILESRLSSAFMTFKSLMFSGLPQYCVLRLNINSRILVGHPKTHLNVEKCSNSNPGAIIVVQSLCLFLSLPETFHRTIIKTWRFIKYPIFIVKALSFTFLKCDAILLKRVKTTREESFTKRYAL</sequence>
<dbReference type="Proteomes" id="UP000475862">
    <property type="component" value="Unassembled WGS sequence"/>
</dbReference>
<dbReference type="AlphaFoldDB" id="A0A6G0TC45"/>
<evidence type="ECO:0000313" key="1">
    <source>
        <dbReference type="EMBL" id="KAE9529801.1"/>
    </source>
</evidence>
<gene>
    <name evidence="1" type="ORF">AGLY_011897</name>
</gene>
<comment type="caution">
    <text evidence="1">The sequence shown here is derived from an EMBL/GenBank/DDBJ whole genome shotgun (WGS) entry which is preliminary data.</text>
</comment>
<keyword evidence="2" id="KW-1185">Reference proteome</keyword>
<name>A0A6G0TC45_APHGL</name>
<reference evidence="1 2" key="1">
    <citation type="submission" date="2019-08" db="EMBL/GenBank/DDBJ databases">
        <title>The genome of the soybean aphid Biotype 1, its phylome, world population structure and adaptation to the North American continent.</title>
        <authorList>
            <person name="Giordano R."/>
            <person name="Donthu R.K."/>
            <person name="Hernandez A.G."/>
            <person name="Wright C.L."/>
            <person name="Zimin A.V."/>
        </authorList>
    </citation>
    <scope>NUCLEOTIDE SEQUENCE [LARGE SCALE GENOMIC DNA]</scope>
    <source>
        <tissue evidence="1">Whole aphids</tissue>
    </source>
</reference>
<organism evidence="1 2">
    <name type="scientific">Aphis glycines</name>
    <name type="common">Soybean aphid</name>
    <dbReference type="NCBI Taxonomy" id="307491"/>
    <lineage>
        <taxon>Eukaryota</taxon>
        <taxon>Metazoa</taxon>
        <taxon>Ecdysozoa</taxon>
        <taxon>Arthropoda</taxon>
        <taxon>Hexapoda</taxon>
        <taxon>Insecta</taxon>
        <taxon>Pterygota</taxon>
        <taxon>Neoptera</taxon>
        <taxon>Paraneoptera</taxon>
        <taxon>Hemiptera</taxon>
        <taxon>Sternorrhyncha</taxon>
        <taxon>Aphidomorpha</taxon>
        <taxon>Aphidoidea</taxon>
        <taxon>Aphididae</taxon>
        <taxon>Aphidini</taxon>
        <taxon>Aphis</taxon>
        <taxon>Aphis</taxon>
    </lineage>
</organism>
<accession>A0A6G0TC45</accession>
<proteinExistence type="predicted"/>
<evidence type="ECO:0000313" key="2">
    <source>
        <dbReference type="Proteomes" id="UP000475862"/>
    </source>
</evidence>
<protein>
    <submittedName>
        <fullName evidence="1">Uncharacterized protein</fullName>
    </submittedName>
</protein>